<protein>
    <submittedName>
        <fullName evidence="2">Uncharacterized protein</fullName>
    </submittedName>
</protein>
<dbReference type="PANTHER" id="PTHR48237">
    <property type="entry name" value="GAMMA-TUBULIN COMPLEX COMPONENT"/>
    <property type="match status" value="1"/>
</dbReference>
<dbReference type="PANTHER" id="PTHR48237:SF1">
    <property type="entry name" value="SPC97_SPC98 FAMILY OF SPINDLE POLE BODY (SBP) COMPONENT"/>
    <property type="match status" value="1"/>
</dbReference>
<organism evidence="2 3">
    <name type="scientific">Stephania japonica</name>
    <dbReference type="NCBI Taxonomy" id="461633"/>
    <lineage>
        <taxon>Eukaryota</taxon>
        <taxon>Viridiplantae</taxon>
        <taxon>Streptophyta</taxon>
        <taxon>Embryophyta</taxon>
        <taxon>Tracheophyta</taxon>
        <taxon>Spermatophyta</taxon>
        <taxon>Magnoliopsida</taxon>
        <taxon>Ranunculales</taxon>
        <taxon>Menispermaceae</taxon>
        <taxon>Menispermoideae</taxon>
        <taxon>Cissampelideae</taxon>
        <taxon>Stephania</taxon>
    </lineage>
</organism>
<feature type="region of interest" description="Disordered" evidence="1">
    <location>
        <begin position="110"/>
        <end position="157"/>
    </location>
</feature>
<evidence type="ECO:0000313" key="2">
    <source>
        <dbReference type="EMBL" id="KAK9096436.1"/>
    </source>
</evidence>
<proteinExistence type="predicted"/>
<dbReference type="Proteomes" id="UP001417504">
    <property type="component" value="Unassembled WGS sequence"/>
</dbReference>
<keyword evidence="3" id="KW-1185">Reference proteome</keyword>
<dbReference type="EMBL" id="JBBNAE010000009">
    <property type="protein sequence ID" value="KAK9096436.1"/>
    <property type="molecule type" value="Genomic_DNA"/>
</dbReference>
<accession>A0AAP0HTY2</accession>
<dbReference type="AlphaFoldDB" id="A0AAP0HTY2"/>
<comment type="caution">
    <text evidence="2">The sequence shown here is derived from an EMBL/GenBank/DDBJ whole genome shotgun (WGS) entry which is preliminary data.</text>
</comment>
<reference evidence="2 3" key="1">
    <citation type="submission" date="2024-01" db="EMBL/GenBank/DDBJ databases">
        <title>Genome assemblies of Stephania.</title>
        <authorList>
            <person name="Yang L."/>
        </authorList>
    </citation>
    <scope>NUCLEOTIDE SEQUENCE [LARGE SCALE GENOMIC DNA]</scope>
    <source>
        <strain evidence="2">QJT</strain>
        <tissue evidence="2">Leaf</tissue>
    </source>
</reference>
<gene>
    <name evidence="2" type="ORF">Sjap_021933</name>
</gene>
<name>A0AAP0HTY2_9MAGN</name>
<evidence type="ECO:0000256" key="1">
    <source>
        <dbReference type="SAM" id="MobiDB-lite"/>
    </source>
</evidence>
<sequence length="157" mass="17719">MSASASDEVENNGKHDSKDIQWLSSLSDYDLDLLISLKQLVMQRAKVIGRSHIAERFDLKILGALGFVLMKHFKNRLIDSPVMSDLSEAAVYLENISFLKLDCKDRLESSMEDTMPSTKSISRKRKTEGSCEGLSIRKTKEGRHKAQSDPFDLSRVI</sequence>
<evidence type="ECO:0000313" key="3">
    <source>
        <dbReference type="Proteomes" id="UP001417504"/>
    </source>
</evidence>